<dbReference type="InterPro" id="IPR001907">
    <property type="entry name" value="ClpP"/>
</dbReference>
<comment type="similarity">
    <text evidence="1">Belongs to the peptidase S14 family.</text>
</comment>
<dbReference type="EMBL" id="LR796776">
    <property type="protein sequence ID" value="CAB4165558.1"/>
    <property type="molecule type" value="Genomic_DNA"/>
</dbReference>
<organism evidence="2">
    <name type="scientific">uncultured Caudovirales phage</name>
    <dbReference type="NCBI Taxonomy" id="2100421"/>
    <lineage>
        <taxon>Viruses</taxon>
        <taxon>Duplodnaviria</taxon>
        <taxon>Heunggongvirae</taxon>
        <taxon>Uroviricota</taxon>
        <taxon>Caudoviricetes</taxon>
        <taxon>Peduoviridae</taxon>
        <taxon>Maltschvirus</taxon>
        <taxon>Maltschvirus maltsch</taxon>
    </lineage>
</organism>
<dbReference type="PRINTS" id="PR00127">
    <property type="entry name" value="CLPPROTEASEP"/>
</dbReference>
<dbReference type="PANTHER" id="PTHR10381">
    <property type="entry name" value="ATP-DEPENDENT CLP PROTEASE PROTEOLYTIC SUBUNIT"/>
    <property type="match status" value="1"/>
</dbReference>
<evidence type="ECO:0000313" key="3">
    <source>
        <dbReference type="EMBL" id="CAB4165558.1"/>
    </source>
</evidence>
<dbReference type="PANTHER" id="PTHR10381:SF11">
    <property type="entry name" value="ATP-DEPENDENT CLP PROTEASE PROTEOLYTIC SUBUNIT, MITOCHONDRIAL"/>
    <property type="match status" value="1"/>
</dbReference>
<evidence type="ECO:0000313" key="4">
    <source>
        <dbReference type="EMBL" id="CAB4186790.1"/>
    </source>
</evidence>
<protein>
    <submittedName>
        <fullName evidence="2">ClpP Protease subunit of ATP-dependent Clp proteases</fullName>
    </submittedName>
</protein>
<dbReference type="SUPFAM" id="SSF52096">
    <property type="entry name" value="ClpP/crotonase"/>
    <property type="match status" value="1"/>
</dbReference>
<evidence type="ECO:0000256" key="1">
    <source>
        <dbReference type="ARBA" id="ARBA00007039"/>
    </source>
</evidence>
<reference evidence="2" key="1">
    <citation type="submission" date="2020-04" db="EMBL/GenBank/DDBJ databases">
        <authorList>
            <person name="Chiriac C."/>
            <person name="Salcher M."/>
            <person name="Ghai R."/>
            <person name="Kavagutti S V."/>
        </authorList>
    </citation>
    <scope>NUCLEOTIDE SEQUENCE</scope>
</reference>
<evidence type="ECO:0000313" key="2">
    <source>
        <dbReference type="EMBL" id="CAB4163745.1"/>
    </source>
</evidence>
<dbReference type="GO" id="GO:0051117">
    <property type="term" value="F:ATPase binding"/>
    <property type="evidence" value="ECO:0007669"/>
    <property type="project" value="TreeGrafter"/>
</dbReference>
<dbReference type="GO" id="GO:0006515">
    <property type="term" value="P:protein quality control for misfolded or incompletely synthesized proteins"/>
    <property type="evidence" value="ECO:0007669"/>
    <property type="project" value="TreeGrafter"/>
</dbReference>
<accession>A0A6J5P3K1</accession>
<sequence length="189" mass="20711">MTSRKIKDEAYSAADKIDFGLLHQHIHFLSGDIAEANISAAIKWIVYENAVNPEAMLTLYVNSDGGVLTDAFALIDVMHNSKCKIQTIGMGSICSAAFLIFVSGTKGKRFISKNTSIMCHQYTDDASGKYHDLDARIKETKLANDRMVSVLTRSTNLDAAAVAKKLLPPSDVWLTPEELVKYAAADQII</sequence>
<dbReference type="GO" id="GO:0004176">
    <property type="term" value="F:ATP-dependent peptidase activity"/>
    <property type="evidence" value="ECO:0007669"/>
    <property type="project" value="InterPro"/>
</dbReference>
<keyword evidence="2" id="KW-0645">Protease</keyword>
<dbReference type="InterPro" id="IPR023562">
    <property type="entry name" value="ClpP/TepA"/>
</dbReference>
<keyword evidence="2" id="KW-0378">Hydrolase</keyword>
<evidence type="ECO:0000313" key="5">
    <source>
        <dbReference type="EMBL" id="CAB4220470.1"/>
    </source>
</evidence>
<dbReference type="Pfam" id="PF00574">
    <property type="entry name" value="CLP_protease"/>
    <property type="match status" value="1"/>
</dbReference>
<dbReference type="EMBL" id="LR796758">
    <property type="protein sequence ID" value="CAB4163745.1"/>
    <property type="molecule type" value="Genomic_DNA"/>
</dbReference>
<dbReference type="EMBL" id="LR797502">
    <property type="protein sequence ID" value="CAB4220470.1"/>
    <property type="molecule type" value="Genomic_DNA"/>
</dbReference>
<dbReference type="GO" id="GO:0009368">
    <property type="term" value="C:endopeptidase Clp complex"/>
    <property type="evidence" value="ECO:0007669"/>
    <property type="project" value="TreeGrafter"/>
</dbReference>
<name>A0A6J5P3K1_9CAUD</name>
<proteinExistence type="inferred from homology"/>
<dbReference type="CDD" id="cd07017">
    <property type="entry name" value="S14_ClpP_2"/>
    <property type="match status" value="1"/>
</dbReference>
<gene>
    <name evidence="4" type="ORF">UFOVP1146_136</name>
    <name evidence="5" type="ORF">UFOVP1638_7</name>
    <name evidence="2" type="ORF">UFOVP812_49</name>
    <name evidence="3" type="ORF">UFOVP818_94</name>
</gene>
<dbReference type="EMBL" id="LR797099">
    <property type="protein sequence ID" value="CAB4186790.1"/>
    <property type="molecule type" value="Genomic_DNA"/>
</dbReference>
<dbReference type="GO" id="GO:0004252">
    <property type="term" value="F:serine-type endopeptidase activity"/>
    <property type="evidence" value="ECO:0007669"/>
    <property type="project" value="InterPro"/>
</dbReference>
<dbReference type="Gene3D" id="3.90.226.10">
    <property type="entry name" value="2-enoyl-CoA Hydratase, Chain A, domain 1"/>
    <property type="match status" value="1"/>
</dbReference>
<dbReference type="InterPro" id="IPR029045">
    <property type="entry name" value="ClpP/crotonase-like_dom_sf"/>
</dbReference>